<evidence type="ECO:0000313" key="2">
    <source>
        <dbReference type="Proteomes" id="UP000789901"/>
    </source>
</evidence>
<sequence>MIWHHFIIGEYKNFEDGMQQILRLECERGDLSWLHLVGKKSYSSEKCNLLVPTPGEKQRFDVEYNRAGTAGWKIEYNNNSIGVSAAHGTFTLLDGENLSLGMNV</sequence>
<dbReference type="EMBL" id="CAJVQB010000935">
    <property type="protein sequence ID" value="CAG8514051.1"/>
    <property type="molecule type" value="Genomic_DNA"/>
</dbReference>
<reference evidence="1 2" key="1">
    <citation type="submission" date="2021-06" db="EMBL/GenBank/DDBJ databases">
        <authorList>
            <person name="Kallberg Y."/>
            <person name="Tangrot J."/>
            <person name="Rosling A."/>
        </authorList>
    </citation>
    <scope>NUCLEOTIDE SEQUENCE [LARGE SCALE GENOMIC DNA]</scope>
    <source>
        <strain evidence="1 2">120-4 pot B 10/14</strain>
    </source>
</reference>
<name>A0ABM8W3B8_GIGMA</name>
<keyword evidence="2" id="KW-1185">Reference proteome</keyword>
<protein>
    <submittedName>
        <fullName evidence="1">2464_t:CDS:1</fullName>
    </submittedName>
</protein>
<gene>
    <name evidence="1" type="ORF">GMARGA_LOCUS2828</name>
</gene>
<comment type="caution">
    <text evidence="1">The sequence shown here is derived from an EMBL/GenBank/DDBJ whole genome shotgun (WGS) entry which is preliminary data.</text>
</comment>
<organism evidence="1 2">
    <name type="scientific">Gigaspora margarita</name>
    <dbReference type="NCBI Taxonomy" id="4874"/>
    <lineage>
        <taxon>Eukaryota</taxon>
        <taxon>Fungi</taxon>
        <taxon>Fungi incertae sedis</taxon>
        <taxon>Mucoromycota</taxon>
        <taxon>Glomeromycotina</taxon>
        <taxon>Glomeromycetes</taxon>
        <taxon>Diversisporales</taxon>
        <taxon>Gigasporaceae</taxon>
        <taxon>Gigaspora</taxon>
    </lineage>
</organism>
<evidence type="ECO:0000313" key="1">
    <source>
        <dbReference type="EMBL" id="CAG8514051.1"/>
    </source>
</evidence>
<accession>A0ABM8W3B8</accession>
<proteinExistence type="predicted"/>
<dbReference type="Proteomes" id="UP000789901">
    <property type="component" value="Unassembled WGS sequence"/>
</dbReference>